<gene>
    <name evidence="2" type="ORF">DPMN_190425</name>
</gene>
<dbReference type="AlphaFoldDB" id="A0A9D4IBQ7"/>
<reference evidence="2" key="2">
    <citation type="submission" date="2020-11" db="EMBL/GenBank/DDBJ databases">
        <authorList>
            <person name="McCartney M.A."/>
            <person name="Auch B."/>
            <person name="Kono T."/>
            <person name="Mallez S."/>
            <person name="Becker A."/>
            <person name="Gohl D.M."/>
            <person name="Silverstein K.A.T."/>
            <person name="Koren S."/>
            <person name="Bechman K.B."/>
            <person name="Herman A."/>
            <person name="Abrahante J.E."/>
            <person name="Garbe J."/>
        </authorList>
    </citation>
    <scope>NUCLEOTIDE SEQUENCE</scope>
    <source>
        <strain evidence="2">Duluth1</strain>
        <tissue evidence="2">Whole animal</tissue>
    </source>
</reference>
<keyword evidence="1" id="KW-1133">Transmembrane helix</keyword>
<comment type="caution">
    <text evidence="2">The sequence shown here is derived from an EMBL/GenBank/DDBJ whole genome shotgun (WGS) entry which is preliminary data.</text>
</comment>
<dbReference type="EMBL" id="JAIWYP010000010">
    <property type="protein sequence ID" value="KAH3755725.1"/>
    <property type="molecule type" value="Genomic_DNA"/>
</dbReference>
<dbReference type="PANTHER" id="PTHR33444">
    <property type="entry name" value="SI:DKEY-19B23.12-RELATED"/>
    <property type="match status" value="1"/>
</dbReference>
<evidence type="ECO:0000313" key="2">
    <source>
        <dbReference type="EMBL" id="KAH3755725.1"/>
    </source>
</evidence>
<accession>A0A9D4IBQ7</accession>
<feature type="transmembrane region" description="Helical" evidence="1">
    <location>
        <begin position="12"/>
        <end position="38"/>
    </location>
</feature>
<reference evidence="2" key="1">
    <citation type="journal article" date="2019" name="bioRxiv">
        <title>The Genome of the Zebra Mussel, Dreissena polymorpha: A Resource for Invasive Species Research.</title>
        <authorList>
            <person name="McCartney M.A."/>
            <person name="Auch B."/>
            <person name="Kono T."/>
            <person name="Mallez S."/>
            <person name="Zhang Y."/>
            <person name="Obille A."/>
            <person name="Becker A."/>
            <person name="Abrahante J.E."/>
            <person name="Garbe J."/>
            <person name="Badalamenti J.P."/>
            <person name="Herman A."/>
            <person name="Mangelson H."/>
            <person name="Liachko I."/>
            <person name="Sullivan S."/>
            <person name="Sone E.D."/>
            <person name="Koren S."/>
            <person name="Silverstein K.A.T."/>
            <person name="Beckman K.B."/>
            <person name="Gohl D.M."/>
        </authorList>
    </citation>
    <scope>NUCLEOTIDE SEQUENCE</scope>
    <source>
        <strain evidence="2">Duluth1</strain>
        <tissue evidence="2">Whole animal</tissue>
    </source>
</reference>
<feature type="transmembrane region" description="Helical" evidence="1">
    <location>
        <begin position="93"/>
        <end position="116"/>
    </location>
</feature>
<proteinExistence type="predicted"/>
<organism evidence="2 3">
    <name type="scientific">Dreissena polymorpha</name>
    <name type="common">Zebra mussel</name>
    <name type="synonym">Mytilus polymorpha</name>
    <dbReference type="NCBI Taxonomy" id="45954"/>
    <lineage>
        <taxon>Eukaryota</taxon>
        <taxon>Metazoa</taxon>
        <taxon>Spiralia</taxon>
        <taxon>Lophotrochozoa</taxon>
        <taxon>Mollusca</taxon>
        <taxon>Bivalvia</taxon>
        <taxon>Autobranchia</taxon>
        <taxon>Heteroconchia</taxon>
        <taxon>Euheterodonta</taxon>
        <taxon>Imparidentia</taxon>
        <taxon>Neoheterodontei</taxon>
        <taxon>Myida</taxon>
        <taxon>Dreissenoidea</taxon>
        <taxon>Dreissenidae</taxon>
        <taxon>Dreissena</taxon>
    </lineage>
</organism>
<dbReference type="PANTHER" id="PTHR33444:SF11">
    <property type="entry name" value="TRANSMEMBRANE PROTEIN 272-LIKE"/>
    <property type="match status" value="1"/>
</dbReference>
<keyword evidence="3" id="KW-1185">Reference proteome</keyword>
<evidence type="ECO:0000256" key="1">
    <source>
        <dbReference type="SAM" id="Phobius"/>
    </source>
</evidence>
<feature type="transmembrane region" description="Helical" evidence="1">
    <location>
        <begin position="50"/>
        <end position="72"/>
    </location>
</feature>
<sequence>MEQRLKEEARRLVYPRISLIMIGPTGLAIAKIVMGAIYLRDCDIEKMIPIYLIVSGVLLLSFFGFTCFDMFYFCRSENCWEMLEKMSYSCCRFFTLCLLFILTHTAWLICGSIWVFPNYGKMTSNHVTCSHEVISNCIHGACNMKFITFAFAMVTIDWICFALVMILLLMCMKGWRKK</sequence>
<dbReference type="InterPro" id="IPR040350">
    <property type="entry name" value="TMEM272"/>
</dbReference>
<name>A0A9D4IBQ7_DREPO</name>
<evidence type="ECO:0000313" key="3">
    <source>
        <dbReference type="Proteomes" id="UP000828390"/>
    </source>
</evidence>
<protein>
    <submittedName>
        <fullName evidence="2">Uncharacterized protein</fullName>
    </submittedName>
</protein>
<keyword evidence="1" id="KW-0472">Membrane</keyword>
<feature type="transmembrane region" description="Helical" evidence="1">
    <location>
        <begin position="146"/>
        <end position="170"/>
    </location>
</feature>
<keyword evidence="1" id="KW-0812">Transmembrane</keyword>
<dbReference type="Proteomes" id="UP000828390">
    <property type="component" value="Unassembled WGS sequence"/>
</dbReference>